<dbReference type="Proteomes" id="UP000281708">
    <property type="component" value="Unassembled WGS sequence"/>
</dbReference>
<comment type="caution">
    <text evidence="3">The sequence shown here is derived from an EMBL/GenBank/DDBJ whole genome shotgun (WGS) entry which is preliminary data.</text>
</comment>
<dbReference type="GO" id="GO:0008410">
    <property type="term" value="F:CoA-transferase activity"/>
    <property type="evidence" value="ECO:0007669"/>
    <property type="project" value="InterPro"/>
</dbReference>
<feature type="chain" id="PRO_5018213588" evidence="1">
    <location>
        <begin position="29"/>
        <end position="421"/>
    </location>
</feature>
<dbReference type="InterPro" id="IPR004163">
    <property type="entry name" value="CoA_transf_BS"/>
</dbReference>
<dbReference type="AlphaFoldDB" id="A0A3L8P408"/>
<keyword evidence="1" id="KW-0732">Signal</keyword>
<evidence type="ECO:0000313" key="3">
    <source>
        <dbReference type="EMBL" id="RLV49767.1"/>
    </source>
</evidence>
<feature type="signal peptide" evidence="1">
    <location>
        <begin position="1"/>
        <end position="28"/>
    </location>
</feature>
<feature type="domain" description="Peptidase C39-like" evidence="2">
    <location>
        <begin position="232"/>
        <end position="376"/>
    </location>
</feature>
<organism evidence="3 4">
    <name type="scientific">Nocardioides mangrovicus</name>
    <dbReference type="NCBI Taxonomy" id="2478913"/>
    <lineage>
        <taxon>Bacteria</taxon>
        <taxon>Bacillati</taxon>
        <taxon>Actinomycetota</taxon>
        <taxon>Actinomycetes</taxon>
        <taxon>Propionibacteriales</taxon>
        <taxon>Nocardioidaceae</taxon>
        <taxon>Nocardioides</taxon>
    </lineage>
</organism>
<evidence type="ECO:0000313" key="4">
    <source>
        <dbReference type="Proteomes" id="UP000281708"/>
    </source>
</evidence>
<evidence type="ECO:0000256" key="1">
    <source>
        <dbReference type="SAM" id="SignalP"/>
    </source>
</evidence>
<protein>
    <submittedName>
        <fullName evidence="3">Peptidase C39 family protein</fullName>
    </submittedName>
</protein>
<accession>A0A3L8P408</accession>
<sequence>MHHRMSSRLLTLGALVVAGLAAPTAAHASPGYADPWPTSFHAFTSSGDFARGASQHVRQRRGSITLARGAQEGVWTSPYVSPQHGFSELVASWQATTPGGSWVEIGMQAQTATTTSRWFTMGRWAFENSAAFTRTSVDDQDDPIGKIYTDTFLAHDAAPGGTPTRYRLRVILHGAGRAAPTVRQVAATASLPGDVPQTTTSPTTMRRTVDLRLPSHSQEIHHGEYPAYDGGGEAWCSPTSTSMVLSYYGVGPTRRDVAALPADPVFDAHQRVDGVVDYAAIHVFDQAYDGAGNWPFNTAYASAYGLDGSVRQFASLRPVEEQVKRGVPVVVSIAWDNTDSDSSNDLTGSSITGTDGHLVVVGGFTASGDPIVYDPASPSDAEVRHVYQRSQFERDWLTASDGTTYVIAPGSGHGWRGHRRH</sequence>
<dbReference type="CDD" id="cd02549">
    <property type="entry name" value="Peptidase_C39A"/>
    <property type="match status" value="1"/>
</dbReference>
<dbReference type="Gene3D" id="3.90.70.10">
    <property type="entry name" value="Cysteine proteinases"/>
    <property type="match status" value="1"/>
</dbReference>
<dbReference type="PROSITE" id="PS01273">
    <property type="entry name" value="COA_TRANSF_1"/>
    <property type="match status" value="1"/>
</dbReference>
<reference evidence="3 4" key="1">
    <citation type="submission" date="2018-10" db="EMBL/GenBank/DDBJ databases">
        <title>Marmoricola sp. 4Q3S-7 whole genome shotgun sequence.</title>
        <authorList>
            <person name="Li F."/>
        </authorList>
    </citation>
    <scope>NUCLEOTIDE SEQUENCE [LARGE SCALE GENOMIC DNA]</scope>
    <source>
        <strain evidence="3 4">4Q3S-7</strain>
    </source>
</reference>
<keyword evidence="4" id="KW-1185">Reference proteome</keyword>
<evidence type="ECO:0000259" key="2">
    <source>
        <dbReference type="Pfam" id="PF13529"/>
    </source>
</evidence>
<gene>
    <name evidence="3" type="ORF">D9V37_07655</name>
</gene>
<name>A0A3L8P408_9ACTN</name>
<dbReference type="EMBL" id="RDBE01000006">
    <property type="protein sequence ID" value="RLV49767.1"/>
    <property type="molecule type" value="Genomic_DNA"/>
</dbReference>
<dbReference type="Pfam" id="PF13529">
    <property type="entry name" value="Peptidase_C39_2"/>
    <property type="match status" value="1"/>
</dbReference>
<dbReference type="InterPro" id="IPR039563">
    <property type="entry name" value="Peptidase_C39_single_dom"/>
</dbReference>
<dbReference type="InterPro" id="IPR039564">
    <property type="entry name" value="Peptidase_C39-like"/>
</dbReference>
<proteinExistence type="predicted"/>